<feature type="transmembrane region" description="Helical" evidence="2">
    <location>
        <begin position="44"/>
        <end position="65"/>
    </location>
</feature>
<feature type="region of interest" description="Disordered" evidence="1">
    <location>
        <begin position="300"/>
        <end position="334"/>
    </location>
</feature>
<dbReference type="Proteomes" id="UP000823405">
    <property type="component" value="Unassembled WGS sequence"/>
</dbReference>
<keyword evidence="2" id="KW-1133">Transmembrane helix</keyword>
<gene>
    <name evidence="3" type="ORF">BGZ97_006449</name>
</gene>
<feature type="compositionally biased region" description="Low complexity" evidence="1">
    <location>
        <begin position="367"/>
        <end position="378"/>
    </location>
</feature>
<keyword evidence="2" id="KW-0472">Membrane</keyword>
<keyword evidence="4" id="KW-1185">Reference proteome</keyword>
<feature type="transmembrane region" description="Helical" evidence="2">
    <location>
        <begin position="12"/>
        <end position="32"/>
    </location>
</feature>
<evidence type="ECO:0000256" key="1">
    <source>
        <dbReference type="SAM" id="MobiDB-lite"/>
    </source>
</evidence>
<dbReference type="AlphaFoldDB" id="A0A9P6QU54"/>
<comment type="caution">
    <text evidence="3">The sequence shown here is derived from an EMBL/GenBank/DDBJ whole genome shotgun (WGS) entry which is preliminary data.</text>
</comment>
<accession>A0A9P6QU54</accession>
<evidence type="ECO:0000313" key="4">
    <source>
        <dbReference type="Proteomes" id="UP000823405"/>
    </source>
</evidence>
<evidence type="ECO:0000256" key="2">
    <source>
        <dbReference type="SAM" id="Phobius"/>
    </source>
</evidence>
<keyword evidence="2" id="KW-0812">Transmembrane</keyword>
<dbReference type="OrthoDB" id="2448870at2759"/>
<feature type="transmembrane region" description="Helical" evidence="2">
    <location>
        <begin position="178"/>
        <end position="200"/>
    </location>
</feature>
<evidence type="ECO:0000313" key="3">
    <source>
        <dbReference type="EMBL" id="KAG0289496.1"/>
    </source>
</evidence>
<sequence length="391" mass="44201">MGLAGIITVTRVFIALIAGAIFGVDQYFLYLYRNYDEIVFHWRFYSQVTIAGLFFLLVIISECVYRISRYNERSDYLDGGWGGEPPKTKRSCAKRFWTFFRFLCALILVAGTGTWVVPAWLDKQRILFSIPVGRNTPEAAAYRTGSKDRDWVNPFNIFDCPTWVDGQPLTYLCRLDQQILYCSAGVACIAFVEAFLTLIVESRRRHVNYSHQPYVMSPPAPGTGPNAYTTITAGHVVPMENLNTNKAVTKKEEPKSIFRSLKEHIRRDDAYDVESNNNYGSSGYNPTSTYAVEAQHVGHGYTDRSLPPLPVRPTNETEEERRRYEEEEEVRSDSAMIPKSHPVIADPVPTGTNLFLNEDQLQQQQLAYAQAAGGSSQSPYHAADVKRADGY</sequence>
<reference evidence="3" key="1">
    <citation type="journal article" date="2020" name="Fungal Divers.">
        <title>Resolving the Mortierellaceae phylogeny through synthesis of multi-gene phylogenetics and phylogenomics.</title>
        <authorList>
            <person name="Vandepol N."/>
            <person name="Liber J."/>
            <person name="Desiro A."/>
            <person name="Na H."/>
            <person name="Kennedy M."/>
            <person name="Barry K."/>
            <person name="Grigoriev I.V."/>
            <person name="Miller A.N."/>
            <person name="O'Donnell K."/>
            <person name="Stajich J.E."/>
            <person name="Bonito G."/>
        </authorList>
    </citation>
    <scope>NUCLEOTIDE SEQUENCE</scope>
    <source>
        <strain evidence="3">NVP60</strain>
    </source>
</reference>
<feature type="transmembrane region" description="Helical" evidence="2">
    <location>
        <begin position="99"/>
        <end position="121"/>
    </location>
</feature>
<dbReference type="EMBL" id="JAAAIN010002858">
    <property type="protein sequence ID" value="KAG0289496.1"/>
    <property type="molecule type" value="Genomic_DNA"/>
</dbReference>
<feature type="region of interest" description="Disordered" evidence="1">
    <location>
        <begin position="367"/>
        <end position="391"/>
    </location>
</feature>
<name>A0A9P6QU54_9FUNG</name>
<proteinExistence type="predicted"/>
<protein>
    <submittedName>
        <fullName evidence="3">Uncharacterized protein</fullName>
    </submittedName>
</protein>
<organism evidence="3 4">
    <name type="scientific">Linnemannia gamsii</name>
    <dbReference type="NCBI Taxonomy" id="64522"/>
    <lineage>
        <taxon>Eukaryota</taxon>
        <taxon>Fungi</taxon>
        <taxon>Fungi incertae sedis</taxon>
        <taxon>Mucoromycota</taxon>
        <taxon>Mortierellomycotina</taxon>
        <taxon>Mortierellomycetes</taxon>
        <taxon>Mortierellales</taxon>
        <taxon>Mortierellaceae</taxon>
        <taxon>Linnemannia</taxon>
    </lineage>
</organism>